<sequence>MYKKAYKYFINFLDGQENWLNEMASKGYRLIKTGQLCYYFEKCQPNEYQYKIELVINKTYKELQEYRSFLTSLNINSFEKNINLGKFSIGEIRVRPYTNTKATIATNPGMINRELLILEKKNDDIPFKIHSNLKETIKYFKYIRNVFLFFNTFLILLLIVSFVFKDYTNINLIIACIIFLPLVGFFTINSYKYIKLIKKYSNNENLYK</sequence>
<evidence type="ECO:0000313" key="3">
    <source>
        <dbReference type="Proteomes" id="UP000627781"/>
    </source>
</evidence>
<gene>
    <name evidence="2" type="ORF">H9661_13915</name>
</gene>
<reference evidence="2 3" key="1">
    <citation type="submission" date="2020-08" db="EMBL/GenBank/DDBJ databases">
        <title>A Genomic Blueprint of the Chicken Gut Microbiome.</title>
        <authorList>
            <person name="Gilroy R."/>
            <person name="Ravi A."/>
            <person name="Getino M."/>
            <person name="Pursley I."/>
            <person name="Horton D.L."/>
            <person name="Alikhan N.-F."/>
            <person name="Baker D."/>
            <person name="Gharbi K."/>
            <person name="Hall N."/>
            <person name="Watson M."/>
            <person name="Adriaenssens E.M."/>
            <person name="Foster-Nyarko E."/>
            <person name="Jarju S."/>
            <person name="Secka A."/>
            <person name="Antonio M."/>
            <person name="Oren A."/>
            <person name="Chaudhuri R."/>
            <person name="La Ragione R.M."/>
            <person name="Hildebrand F."/>
            <person name="Pallen M.J."/>
        </authorList>
    </citation>
    <scope>NUCLEOTIDE SEQUENCE [LARGE SCALE GENOMIC DNA]</scope>
    <source>
        <strain evidence="2 3">Sa3CVN1</strain>
    </source>
</reference>
<evidence type="ECO:0000313" key="2">
    <source>
        <dbReference type="EMBL" id="MBD7912455.1"/>
    </source>
</evidence>
<dbReference type="RefSeq" id="WP_191769411.1">
    <property type="nucleotide sequence ID" value="NZ_JACSRA010000024.1"/>
</dbReference>
<dbReference type="InterPro" id="IPR021359">
    <property type="entry name" value="DUF2812"/>
</dbReference>
<proteinExistence type="predicted"/>
<protein>
    <submittedName>
        <fullName evidence="2">DUF2812 domain-containing protein</fullName>
    </submittedName>
</protein>
<feature type="transmembrane region" description="Helical" evidence="1">
    <location>
        <begin position="170"/>
        <end position="191"/>
    </location>
</feature>
<dbReference type="Proteomes" id="UP000627781">
    <property type="component" value="Unassembled WGS sequence"/>
</dbReference>
<dbReference type="EMBL" id="JACSRA010000024">
    <property type="protein sequence ID" value="MBD7912455.1"/>
    <property type="molecule type" value="Genomic_DNA"/>
</dbReference>
<keyword evidence="1" id="KW-0812">Transmembrane</keyword>
<keyword evidence="3" id="KW-1185">Reference proteome</keyword>
<feature type="transmembrane region" description="Helical" evidence="1">
    <location>
        <begin position="142"/>
        <end position="164"/>
    </location>
</feature>
<keyword evidence="1" id="KW-0472">Membrane</keyword>
<name>A0ABR8PW93_9CLOT</name>
<dbReference type="Pfam" id="PF11193">
    <property type="entry name" value="DUF2812"/>
    <property type="match status" value="1"/>
</dbReference>
<comment type="caution">
    <text evidence="2">The sequence shown here is derived from an EMBL/GenBank/DDBJ whole genome shotgun (WGS) entry which is preliminary data.</text>
</comment>
<keyword evidence="1" id="KW-1133">Transmembrane helix</keyword>
<accession>A0ABR8PW93</accession>
<evidence type="ECO:0000256" key="1">
    <source>
        <dbReference type="SAM" id="Phobius"/>
    </source>
</evidence>
<organism evidence="2 3">
    <name type="scientific">Clostridium cibarium</name>
    <dbReference type="NCBI Taxonomy" id="2762247"/>
    <lineage>
        <taxon>Bacteria</taxon>
        <taxon>Bacillati</taxon>
        <taxon>Bacillota</taxon>
        <taxon>Clostridia</taxon>
        <taxon>Eubacteriales</taxon>
        <taxon>Clostridiaceae</taxon>
        <taxon>Clostridium</taxon>
    </lineage>
</organism>